<sequence length="162" mass="18135">MYASKQNNEKFMKRVQGFDSTHIPPCWKSLKQKLLRTIFVNSMWLNATESDCIKFSAENNGWLLLDGFLKPTWFQGDSTPAQVESVLCDSKNKSSDNDDESDICNSDESDSSDNSVLMKDIVTPVPPEEVRGMIKKCLETAALVNYTRLSAEAKIEGIVACI</sequence>
<reference evidence="2" key="1">
    <citation type="submission" date="2020-11" db="EMBL/GenBank/DDBJ databases">
        <authorList>
            <person name="Tran Van P."/>
        </authorList>
    </citation>
    <scope>NUCLEOTIDE SEQUENCE</scope>
</reference>
<accession>A0A7R9IR97</accession>
<dbReference type="GO" id="GO:1990504">
    <property type="term" value="P:dense core granule exocytosis"/>
    <property type="evidence" value="ECO:0007669"/>
    <property type="project" value="InterPro"/>
</dbReference>
<dbReference type="AlphaFoldDB" id="A0A7R9IR97"/>
<dbReference type="InterPro" id="IPR033227">
    <property type="entry name" value="CAPS"/>
</dbReference>
<feature type="compositionally biased region" description="Acidic residues" evidence="1">
    <location>
        <begin position="97"/>
        <end position="111"/>
    </location>
</feature>
<name>A0A7R9IR97_9NEOP</name>
<dbReference type="PANTHER" id="PTHR12166">
    <property type="entry name" value="CALCIUM-DEPENDENT SECRETION ACTIVATOR"/>
    <property type="match status" value="1"/>
</dbReference>
<dbReference type="EMBL" id="OE006841">
    <property type="protein sequence ID" value="CAD7462922.1"/>
    <property type="molecule type" value="Genomic_DNA"/>
</dbReference>
<dbReference type="GO" id="GO:0098793">
    <property type="term" value="C:presynapse"/>
    <property type="evidence" value="ECO:0007669"/>
    <property type="project" value="GOC"/>
</dbReference>
<dbReference type="PANTHER" id="PTHR12166:SF8">
    <property type="entry name" value="CALCIUM-DEPENDENT SECRETION ACTIVATOR"/>
    <property type="match status" value="1"/>
</dbReference>
<dbReference type="GO" id="GO:0016079">
    <property type="term" value="P:synaptic vesicle exocytosis"/>
    <property type="evidence" value="ECO:0007669"/>
    <property type="project" value="InterPro"/>
</dbReference>
<proteinExistence type="predicted"/>
<feature type="region of interest" description="Disordered" evidence="1">
    <location>
        <begin position="90"/>
        <end position="116"/>
    </location>
</feature>
<evidence type="ECO:0000256" key="1">
    <source>
        <dbReference type="SAM" id="MobiDB-lite"/>
    </source>
</evidence>
<gene>
    <name evidence="2" type="ORF">TTEB3V08_LOCUS10810</name>
</gene>
<evidence type="ECO:0000313" key="2">
    <source>
        <dbReference type="EMBL" id="CAD7462922.1"/>
    </source>
</evidence>
<protein>
    <submittedName>
        <fullName evidence="2">Uncharacterized protein</fullName>
    </submittedName>
</protein>
<organism evidence="2">
    <name type="scientific">Timema tahoe</name>
    <dbReference type="NCBI Taxonomy" id="61484"/>
    <lineage>
        <taxon>Eukaryota</taxon>
        <taxon>Metazoa</taxon>
        <taxon>Ecdysozoa</taxon>
        <taxon>Arthropoda</taxon>
        <taxon>Hexapoda</taxon>
        <taxon>Insecta</taxon>
        <taxon>Pterygota</taxon>
        <taxon>Neoptera</taxon>
        <taxon>Polyneoptera</taxon>
        <taxon>Phasmatodea</taxon>
        <taxon>Timematodea</taxon>
        <taxon>Timematoidea</taxon>
        <taxon>Timematidae</taxon>
        <taxon>Timema</taxon>
    </lineage>
</organism>